<comment type="caution">
    <text evidence="3">The sequence shown here is derived from an EMBL/GenBank/DDBJ whole genome shotgun (WGS) entry which is preliminary data.</text>
</comment>
<reference evidence="3" key="1">
    <citation type="submission" date="2020-10" db="EMBL/GenBank/DDBJ databases">
        <authorList>
            <person name="Gilroy R."/>
        </authorList>
    </citation>
    <scope>NUCLEOTIDE SEQUENCE</scope>
    <source>
        <strain evidence="3">ChiSxjej2B14-8506</strain>
    </source>
</reference>
<dbReference type="PRINTS" id="PR00081">
    <property type="entry name" value="GDHRDH"/>
</dbReference>
<dbReference type="InterPro" id="IPR036291">
    <property type="entry name" value="NAD(P)-bd_dom_sf"/>
</dbReference>
<keyword evidence="2" id="KW-0560">Oxidoreductase</keyword>
<dbReference type="PROSITE" id="PS00061">
    <property type="entry name" value="ADH_SHORT"/>
    <property type="match status" value="1"/>
</dbReference>
<organism evidence="3 4">
    <name type="scientific">Candidatus Fimadaptatus faecigallinarum</name>
    <dbReference type="NCBI Taxonomy" id="2840814"/>
    <lineage>
        <taxon>Bacteria</taxon>
        <taxon>Bacillati</taxon>
        <taxon>Bacillota</taxon>
        <taxon>Clostridia</taxon>
        <taxon>Eubacteriales</taxon>
        <taxon>Candidatus Fimadaptatus</taxon>
    </lineage>
</organism>
<dbReference type="InterPro" id="IPR002347">
    <property type="entry name" value="SDR_fam"/>
</dbReference>
<evidence type="ECO:0000313" key="4">
    <source>
        <dbReference type="Proteomes" id="UP000824123"/>
    </source>
</evidence>
<dbReference type="InterPro" id="IPR020904">
    <property type="entry name" value="Sc_DH/Rdtase_CS"/>
</dbReference>
<dbReference type="Proteomes" id="UP000824123">
    <property type="component" value="Unassembled WGS sequence"/>
</dbReference>
<dbReference type="PRINTS" id="PR00080">
    <property type="entry name" value="SDRFAMILY"/>
</dbReference>
<dbReference type="FunFam" id="3.40.50.720:FF:000084">
    <property type="entry name" value="Short-chain dehydrogenase reductase"/>
    <property type="match status" value="1"/>
</dbReference>
<dbReference type="SUPFAM" id="SSF51735">
    <property type="entry name" value="NAD(P)-binding Rossmann-fold domains"/>
    <property type="match status" value="1"/>
</dbReference>
<dbReference type="GO" id="GO:0008206">
    <property type="term" value="P:bile acid metabolic process"/>
    <property type="evidence" value="ECO:0007669"/>
    <property type="project" value="UniProtKB-ARBA"/>
</dbReference>
<comment type="similarity">
    <text evidence="1">Belongs to the short-chain dehydrogenases/reductases (SDR) family.</text>
</comment>
<gene>
    <name evidence="3" type="ORF">IAC59_01605</name>
</gene>
<reference evidence="3" key="2">
    <citation type="journal article" date="2021" name="PeerJ">
        <title>Extensive microbial diversity within the chicken gut microbiome revealed by metagenomics and culture.</title>
        <authorList>
            <person name="Gilroy R."/>
            <person name="Ravi A."/>
            <person name="Getino M."/>
            <person name="Pursley I."/>
            <person name="Horton D.L."/>
            <person name="Alikhan N.F."/>
            <person name="Baker D."/>
            <person name="Gharbi K."/>
            <person name="Hall N."/>
            <person name="Watson M."/>
            <person name="Adriaenssens E.M."/>
            <person name="Foster-Nyarko E."/>
            <person name="Jarju S."/>
            <person name="Secka A."/>
            <person name="Antonio M."/>
            <person name="Oren A."/>
            <person name="Chaudhuri R.R."/>
            <person name="La Ragione R."/>
            <person name="Hildebrand F."/>
            <person name="Pallen M.J."/>
        </authorList>
    </citation>
    <scope>NUCLEOTIDE SEQUENCE</scope>
    <source>
        <strain evidence="3">ChiSxjej2B14-8506</strain>
    </source>
</reference>
<proteinExistence type="inferred from homology"/>
<name>A0A9D1LQ15_9FIRM</name>
<sequence>MKKVAIVTGGTRGIGFAIAQRMIKAGFATCIMSRSSEADCAEALSKLRATQSAQPPEVFYMAGGIGVAADREAFVGEVVKRYGRVDVLVNNAGVAPKVRADLLEATEESFDYVTGINLKGTMFMSQLVANQMLSQPAPEEGMRGVIVNISSFSATVSSPNRPEYCVSKAGISMLTRLFADRLAGEGIYVYEVQPGVIKTDMTAKVQEKYDRLLAGDQFPIHRWGTPEDVANVVDIFVRGDMRYTTGQVIYVDGGYMNIRSI</sequence>
<evidence type="ECO:0000313" key="3">
    <source>
        <dbReference type="EMBL" id="HIU45939.1"/>
    </source>
</evidence>
<dbReference type="PANTHER" id="PTHR42760">
    <property type="entry name" value="SHORT-CHAIN DEHYDROGENASES/REDUCTASES FAMILY MEMBER"/>
    <property type="match status" value="1"/>
</dbReference>
<dbReference type="Pfam" id="PF13561">
    <property type="entry name" value="adh_short_C2"/>
    <property type="match status" value="1"/>
</dbReference>
<dbReference type="NCBIfam" id="NF009386">
    <property type="entry name" value="PRK12745.1"/>
    <property type="match status" value="1"/>
</dbReference>
<dbReference type="GO" id="GO:0016616">
    <property type="term" value="F:oxidoreductase activity, acting on the CH-OH group of donors, NAD or NADP as acceptor"/>
    <property type="evidence" value="ECO:0007669"/>
    <property type="project" value="TreeGrafter"/>
</dbReference>
<evidence type="ECO:0000256" key="1">
    <source>
        <dbReference type="ARBA" id="ARBA00006484"/>
    </source>
</evidence>
<dbReference type="EMBL" id="DVNK01000011">
    <property type="protein sequence ID" value="HIU45939.1"/>
    <property type="molecule type" value="Genomic_DNA"/>
</dbReference>
<dbReference type="Gene3D" id="3.40.50.720">
    <property type="entry name" value="NAD(P)-binding Rossmann-like Domain"/>
    <property type="match status" value="1"/>
</dbReference>
<evidence type="ECO:0000256" key="2">
    <source>
        <dbReference type="ARBA" id="ARBA00023002"/>
    </source>
</evidence>
<dbReference type="PANTHER" id="PTHR42760:SF133">
    <property type="entry name" value="3-OXOACYL-[ACYL-CARRIER-PROTEIN] REDUCTASE"/>
    <property type="match status" value="1"/>
</dbReference>
<dbReference type="AlphaFoldDB" id="A0A9D1LQ15"/>
<accession>A0A9D1LQ15</accession>
<protein>
    <submittedName>
        <fullName evidence="3">3-ketoacyl-ACP reductase</fullName>
    </submittedName>
</protein>